<dbReference type="PANTHER" id="PTHR36512:SF3">
    <property type="entry name" value="BLR5678 PROTEIN"/>
    <property type="match status" value="1"/>
</dbReference>
<comment type="similarity">
    <text evidence="1">Belongs to the peptidase S58 family.</text>
</comment>
<keyword evidence="3" id="KW-1185">Reference proteome</keyword>
<evidence type="ECO:0000313" key="2">
    <source>
        <dbReference type="EMBL" id="KAF1951527.1"/>
    </source>
</evidence>
<name>A0A6A5TRH4_9PLEO</name>
<dbReference type="AlphaFoldDB" id="A0A6A5TRH4"/>
<dbReference type="InterPro" id="IPR005321">
    <property type="entry name" value="Peptidase_S58_DmpA"/>
</dbReference>
<dbReference type="OrthoDB" id="2107894at2759"/>
<dbReference type="Proteomes" id="UP000800035">
    <property type="component" value="Unassembled WGS sequence"/>
</dbReference>
<proteinExistence type="inferred from homology"/>
<protein>
    <submittedName>
        <fullName evidence="2">DmpA/ArgJ-like protein</fullName>
    </submittedName>
</protein>
<dbReference type="FunFam" id="3.60.70.12:FF:000004">
    <property type="entry name" value="Beta-peptidyl aminopeptidase BapA"/>
    <property type="match status" value="1"/>
</dbReference>
<gene>
    <name evidence="2" type="ORF">CC80DRAFT_495941</name>
</gene>
<evidence type="ECO:0000256" key="1">
    <source>
        <dbReference type="ARBA" id="ARBA00007068"/>
    </source>
</evidence>
<dbReference type="Pfam" id="PF03576">
    <property type="entry name" value="Peptidase_S58"/>
    <property type="match status" value="1"/>
</dbReference>
<organism evidence="2 3">
    <name type="scientific">Byssothecium circinans</name>
    <dbReference type="NCBI Taxonomy" id="147558"/>
    <lineage>
        <taxon>Eukaryota</taxon>
        <taxon>Fungi</taxon>
        <taxon>Dikarya</taxon>
        <taxon>Ascomycota</taxon>
        <taxon>Pezizomycotina</taxon>
        <taxon>Dothideomycetes</taxon>
        <taxon>Pleosporomycetidae</taxon>
        <taxon>Pleosporales</taxon>
        <taxon>Massarineae</taxon>
        <taxon>Massarinaceae</taxon>
        <taxon>Byssothecium</taxon>
    </lineage>
</organism>
<accession>A0A6A5TRH4</accession>
<dbReference type="Gene3D" id="3.60.70.12">
    <property type="entry name" value="L-amino peptidase D-ALA esterase/amidase"/>
    <property type="match status" value="1"/>
</dbReference>
<dbReference type="SUPFAM" id="SSF56266">
    <property type="entry name" value="DmpA/ArgJ-like"/>
    <property type="match status" value="1"/>
</dbReference>
<dbReference type="InterPro" id="IPR016117">
    <property type="entry name" value="ArgJ-like_dom_sf"/>
</dbReference>
<dbReference type="CDD" id="cd02253">
    <property type="entry name" value="DmpA"/>
    <property type="match status" value="1"/>
</dbReference>
<dbReference type="PANTHER" id="PTHR36512">
    <property type="entry name" value="D-AMINOPEPTIDASE"/>
    <property type="match status" value="1"/>
</dbReference>
<evidence type="ECO:0000313" key="3">
    <source>
        <dbReference type="Proteomes" id="UP000800035"/>
    </source>
</evidence>
<dbReference type="EMBL" id="ML977016">
    <property type="protein sequence ID" value="KAF1951527.1"/>
    <property type="molecule type" value="Genomic_DNA"/>
</dbReference>
<reference evidence="2" key="1">
    <citation type="journal article" date="2020" name="Stud. Mycol.">
        <title>101 Dothideomycetes genomes: a test case for predicting lifestyles and emergence of pathogens.</title>
        <authorList>
            <person name="Haridas S."/>
            <person name="Albert R."/>
            <person name="Binder M."/>
            <person name="Bloem J."/>
            <person name="Labutti K."/>
            <person name="Salamov A."/>
            <person name="Andreopoulos B."/>
            <person name="Baker S."/>
            <person name="Barry K."/>
            <person name="Bills G."/>
            <person name="Bluhm B."/>
            <person name="Cannon C."/>
            <person name="Castanera R."/>
            <person name="Culley D."/>
            <person name="Daum C."/>
            <person name="Ezra D."/>
            <person name="Gonzalez J."/>
            <person name="Henrissat B."/>
            <person name="Kuo A."/>
            <person name="Liang C."/>
            <person name="Lipzen A."/>
            <person name="Lutzoni F."/>
            <person name="Magnuson J."/>
            <person name="Mondo S."/>
            <person name="Nolan M."/>
            <person name="Ohm R."/>
            <person name="Pangilinan J."/>
            <person name="Park H.-J."/>
            <person name="Ramirez L."/>
            <person name="Alfaro M."/>
            <person name="Sun H."/>
            <person name="Tritt A."/>
            <person name="Yoshinaga Y."/>
            <person name="Zwiers L.-H."/>
            <person name="Turgeon B."/>
            <person name="Goodwin S."/>
            <person name="Spatafora J."/>
            <person name="Crous P."/>
            <person name="Grigoriev I."/>
        </authorList>
    </citation>
    <scope>NUCLEOTIDE SEQUENCE</scope>
    <source>
        <strain evidence="2">CBS 675.92</strain>
    </source>
</reference>
<dbReference type="GO" id="GO:0004177">
    <property type="term" value="F:aminopeptidase activity"/>
    <property type="evidence" value="ECO:0007669"/>
    <property type="project" value="TreeGrafter"/>
</dbReference>
<sequence>MSPSTATAPLPRQHIRDLLPSVYLGRYKTGPKNSLTDVPGVLVSTQSIHSSPAYPDASANSINTGLTTILPRKDWFHKACHAGIFRFNGSGEMTGSHWIEETGLLHSPICITGSFGVGNAYNGIYEYAIREYTNDKGKADWFLLPVVAETFDGFLHDVTKFAVTPQHVVTGIDTASSEPVKEGNTGGGTGMIAHWFKGGTGSSSRIVPSAEESKPYTVAALVQANYGAMRDFRIAGAPIGRLIFEEQEQKYAADPSDPTLLSQASLLFAKSKPALKEAKEKKDGSIIIVLATDAPLHPVQLQRLAKRATVGLSRVGGWGSNQSGDVFLAFSTASEIEVQSGTKGVRSVDPWKPRADPVEVVNDYTVNALFEAVAEAVEEAVLNAVGMAESMQGDGVMVEALDLRRVRVLMEKYL</sequence>